<evidence type="ECO:0000256" key="1">
    <source>
        <dbReference type="SAM" id="MobiDB-lite"/>
    </source>
</evidence>
<sequence>MDKILENSSSNNLEANLHYLESQHPELSEIAKNLAHMAMNTTPASMLESTTNPNEPQRSLTSEDSTFNNPWYQYLVKLHLQDTKIQDLLNQQQKQSQMSNSNSNTNMQSLVENVILNQHNVYKPENQVTGVAKSSSFEDKTTNQIPAVLRASESRAPSGSRTLCIPNIPSQKYSDSSLLIPHQLQSINEQIQNSQETNQLLQYIIQNNLSQNPNLSILSQLLQSPAISNESGNVWSSIIQPLTKQLIQQYQQQMNAHNENTTDTTNNNNNSSCSSDNNNNNNCLQQQSLSEPKSQSVWVDGSNIQHNITETCQPVPLPSVQLTNQLQSIPIICNQDVTSTEHEANVNNISDIVEHEMEKLNLHGITKYQEMNTNSSGNWSNTVLCNNNNNNNNNMNDSVNTTNMSYSGQLSNIPRLMNQERLWMRNYHRDRFVVRITSVTYRCSCRTNTPQNRHRTADIKRDYCQGKECKRNDQRTYVTFQSQLPSLLLPDNARRTARHLYHTPLTGLRLGFTCPLTSQGPPMSDFNTPKVAERLDAWEQAGNQPGFRVQVLTALQQTVRQMLELIRTKGFGAVKLDTDYVFFPPASDLQPVYTRRRPLSSSSDGSLPRVMGLERIRREVSNDSKNHSFNTKLSESLHPNQKPEQSTWSDAMSSSEGECRKTTTTTNNNNSNIPSTSSGSIPRNRPRTWHQLPGHNSLVISSQNKSDYGINENLYERENDIYITRESFDSTPISTNQFTQNNTCWCTAQPMRCPTHHSLGYSSSLSSSPIRLNPNVHSVVNQMHLSPYSTVDERYLFKGNNKNITHQLQRHLDAPYSTPVSPTQFNLGEPTNHNTIHDCKVNPAHYQASTLPSSSSSSQHVKKLEMSRTPESCTSEGFHTADNNSQHKTEMHGRSDHLSKILQEISNCLHTNPQYPIVIMPTHHMLSSIEDGKIPPGLNKATPLVFQIPHSDSVFVGLPATSGVNPRVMTASPTNAVVILPSNQINQQSTSQQQQQHQDPPTSSNLQPTILTGPKQGYLLVITPDNKYEYLPNP</sequence>
<feature type="compositionally biased region" description="Polar residues" evidence="1">
    <location>
        <begin position="627"/>
        <end position="656"/>
    </location>
</feature>
<feature type="region of interest" description="Disordered" evidence="1">
    <location>
        <begin position="258"/>
        <end position="289"/>
    </location>
</feature>
<feature type="compositionally biased region" description="Low complexity" evidence="1">
    <location>
        <begin position="261"/>
        <end position="283"/>
    </location>
</feature>
<dbReference type="Proteomes" id="UP000050795">
    <property type="component" value="Unassembled WGS sequence"/>
</dbReference>
<feature type="compositionally biased region" description="Low complexity" evidence="1">
    <location>
        <begin position="662"/>
        <end position="682"/>
    </location>
</feature>
<feature type="region of interest" description="Disordered" evidence="1">
    <location>
        <begin position="45"/>
        <end position="65"/>
    </location>
</feature>
<dbReference type="WBParaSite" id="TREG1_64390.1">
    <property type="protein sequence ID" value="TREG1_64390.1"/>
    <property type="gene ID" value="TREG1_64390"/>
</dbReference>
<protein>
    <submittedName>
        <fullName evidence="3">Uncharacterized protein</fullName>
    </submittedName>
</protein>
<dbReference type="AlphaFoldDB" id="A0AA85K3K8"/>
<organism evidence="2 3">
    <name type="scientific">Trichobilharzia regenti</name>
    <name type="common">Nasal bird schistosome</name>
    <dbReference type="NCBI Taxonomy" id="157069"/>
    <lineage>
        <taxon>Eukaryota</taxon>
        <taxon>Metazoa</taxon>
        <taxon>Spiralia</taxon>
        <taxon>Lophotrochozoa</taxon>
        <taxon>Platyhelminthes</taxon>
        <taxon>Trematoda</taxon>
        <taxon>Digenea</taxon>
        <taxon>Strigeidida</taxon>
        <taxon>Schistosomatoidea</taxon>
        <taxon>Schistosomatidae</taxon>
        <taxon>Trichobilharzia</taxon>
    </lineage>
</organism>
<feature type="compositionally biased region" description="Low complexity" evidence="1">
    <location>
        <begin position="986"/>
        <end position="1004"/>
    </location>
</feature>
<feature type="compositionally biased region" description="Polar residues" evidence="1">
    <location>
        <begin position="869"/>
        <end position="884"/>
    </location>
</feature>
<proteinExistence type="predicted"/>
<keyword evidence="2" id="KW-1185">Reference proteome</keyword>
<feature type="region of interest" description="Disordered" evidence="1">
    <location>
        <begin position="618"/>
        <end position="687"/>
    </location>
</feature>
<reference evidence="3" key="2">
    <citation type="submission" date="2023-11" db="UniProtKB">
        <authorList>
            <consortium name="WormBaseParasite"/>
        </authorList>
    </citation>
    <scope>IDENTIFICATION</scope>
</reference>
<feature type="compositionally biased region" description="Basic and acidic residues" evidence="1">
    <location>
        <begin position="885"/>
        <end position="895"/>
    </location>
</feature>
<accession>A0AA85K3K8</accession>
<evidence type="ECO:0000313" key="2">
    <source>
        <dbReference type="Proteomes" id="UP000050795"/>
    </source>
</evidence>
<reference evidence="2" key="1">
    <citation type="submission" date="2022-06" db="EMBL/GenBank/DDBJ databases">
        <authorList>
            <person name="Berger JAMES D."/>
            <person name="Berger JAMES D."/>
        </authorList>
    </citation>
    <scope>NUCLEOTIDE SEQUENCE [LARGE SCALE GENOMIC DNA]</scope>
</reference>
<feature type="region of interest" description="Disordered" evidence="1">
    <location>
        <begin position="986"/>
        <end position="1011"/>
    </location>
</feature>
<name>A0AA85K3K8_TRIRE</name>
<feature type="region of interest" description="Disordered" evidence="1">
    <location>
        <begin position="846"/>
        <end position="895"/>
    </location>
</feature>
<evidence type="ECO:0000313" key="3">
    <source>
        <dbReference type="WBParaSite" id="TREG1_64390.1"/>
    </source>
</evidence>